<dbReference type="InterPro" id="IPR010131">
    <property type="entry name" value="MdtP/NodT-like"/>
</dbReference>
<dbReference type="PANTHER" id="PTHR30203:SF24">
    <property type="entry name" value="BLR4935 PROTEIN"/>
    <property type="match status" value="1"/>
</dbReference>
<accession>A0ABT9SVG3</accession>
<keyword evidence="1" id="KW-0732">Signal</keyword>
<dbReference type="SUPFAM" id="SSF56954">
    <property type="entry name" value="Outer membrane efflux proteins (OEP)"/>
    <property type="match status" value="1"/>
</dbReference>
<evidence type="ECO:0000256" key="1">
    <source>
        <dbReference type="SAM" id="SignalP"/>
    </source>
</evidence>
<comment type="caution">
    <text evidence="2">The sequence shown here is derived from an EMBL/GenBank/DDBJ whole genome shotgun (WGS) entry which is preliminary data.</text>
</comment>
<protein>
    <submittedName>
        <fullName evidence="2">Cobalt-zinc-cadmium efflux system outer membrane protein</fullName>
    </submittedName>
</protein>
<feature type="signal peptide" evidence="1">
    <location>
        <begin position="1"/>
        <end position="27"/>
    </location>
</feature>
<name>A0ABT9SVG3_9GAMM</name>
<keyword evidence="3" id="KW-1185">Reference proteome</keyword>
<feature type="chain" id="PRO_5045055578" evidence="1">
    <location>
        <begin position="28"/>
        <end position="424"/>
    </location>
</feature>
<evidence type="ECO:0000313" key="2">
    <source>
        <dbReference type="EMBL" id="MDQ0007992.1"/>
    </source>
</evidence>
<sequence>MFSPRTAPRGAVCLWLSLCAFAPQALAALPANFSAPPAVRDAVHRVLANHPRIQSADAVRRAALANARAAAQPVYNPSLTFEGENADVDRRTAGASLALDLGGKRRARAAEGDAALRVSEAGYALERRDVAIQWLKAWCATRLAARQSGLGRQRVDLMQRFDRLAAQRLAVGDIGSTERDLAALALGEAQIQQASLAGQEAMAHAALEAVDVDAASTLPPFPTALPPEPAAVAPLPADIRPEMVEARAGQERAEAGVVVVERARRPDPTLSLTGGHVRDGARSDRVFGLSVSIPLPVLNTGRAEIAAAHAEADAASANRRAVLLRSQAALRQQEATYGALLTAARAFRGSRASALDERTALLERLWQAGEIGTSDYLVQLKQSLDTALSGLALESQAWQAWFDYLAAAGRLDDWIDGAPLDTAR</sequence>
<organism evidence="2 3">
    <name type="scientific">Luteibacter jiangsuensis</name>
    <dbReference type="NCBI Taxonomy" id="637577"/>
    <lineage>
        <taxon>Bacteria</taxon>
        <taxon>Pseudomonadati</taxon>
        <taxon>Pseudomonadota</taxon>
        <taxon>Gammaproteobacteria</taxon>
        <taxon>Lysobacterales</taxon>
        <taxon>Rhodanobacteraceae</taxon>
        <taxon>Luteibacter</taxon>
    </lineage>
</organism>
<dbReference type="Gene3D" id="1.20.1600.10">
    <property type="entry name" value="Outer membrane efflux proteins (OEP)"/>
    <property type="match status" value="1"/>
</dbReference>
<reference evidence="2 3" key="1">
    <citation type="submission" date="2023-07" db="EMBL/GenBank/DDBJ databases">
        <title>Sorghum-associated microbial communities from plants grown in Nebraska, USA.</title>
        <authorList>
            <person name="Schachtman D."/>
        </authorList>
    </citation>
    <scope>NUCLEOTIDE SEQUENCE [LARGE SCALE GENOMIC DNA]</scope>
    <source>
        <strain evidence="2 3">CC60</strain>
    </source>
</reference>
<gene>
    <name evidence="2" type="ORF">J2T07_000151</name>
</gene>
<dbReference type="Proteomes" id="UP001237737">
    <property type="component" value="Unassembled WGS sequence"/>
</dbReference>
<dbReference type="PANTHER" id="PTHR30203">
    <property type="entry name" value="OUTER MEMBRANE CATION EFFLUX PROTEIN"/>
    <property type="match status" value="1"/>
</dbReference>
<proteinExistence type="predicted"/>
<evidence type="ECO:0000313" key="3">
    <source>
        <dbReference type="Proteomes" id="UP001237737"/>
    </source>
</evidence>
<dbReference type="EMBL" id="JAUSSK010000001">
    <property type="protein sequence ID" value="MDQ0007992.1"/>
    <property type="molecule type" value="Genomic_DNA"/>
</dbReference>
<dbReference type="RefSeq" id="WP_306846579.1">
    <property type="nucleotide sequence ID" value="NZ_JAUSSK010000001.1"/>
</dbReference>